<feature type="transmembrane region" description="Helical" evidence="5">
    <location>
        <begin position="83"/>
        <end position="103"/>
    </location>
</feature>
<dbReference type="PANTHER" id="PTHR42718:SF35">
    <property type="entry name" value="BLL0718 PROTEIN"/>
    <property type="match status" value="1"/>
</dbReference>
<evidence type="ECO:0000256" key="4">
    <source>
        <dbReference type="ARBA" id="ARBA00023136"/>
    </source>
</evidence>
<accession>A0A0P7C1P0</accession>
<keyword evidence="3 5" id="KW-1133">Transmembrane helix</keyword>
<dbReference type="InterPro" id="IPR020846">
    <property type="entry name" value="MFS_dom"/>
</dbReference>
<feature type="transmembrane region" description="Helical" evidence="5">
    <location>
        <begin position="345"/>
        <end position="367"/>
    </location>
</feature>
<proteinExistence type="predicted"/>
<dbReference type="Proteomes" id="UP000050454">
    <property type="component" value="Unassembled WGS sequence"/>
</dbReference>
<keyword evidence="8" id="KW-1185">Reference proteome</keyword>
<dbReference type="PANTHER" id="PTHR42718">
    <property type="entry name" value="MAJOR FACILITATOR SUPERFAMILY MULTIDRUG TRANSPORTER MFSC"/>
    <property type="match status" value="1"/>
</dbReference>
<dbReference type="PROSITE" id="PS50850">
    <property type="entry name" value="MFS"/>
    <property type="match status" value="1"/>
</dbReference>
<dbReference type="EMBL" id="LGTQ01000012">
    <property type="protein sequence ID" value="KPM47230.1"/>
    <property type="molecule type" value="Genomic_DNA"/>
</dbReference>
<dbReference type="RefSeq" id="WP_055149970.1">
    <property type="nucleotide sequence ID" value="NZ_JXSZ01000012.1"/>
</dbReference>
<feature type="transmembrane region" description="Helical" evidence="5">
    <location>
        <begin position="166"/>
        <end position="186"/>
    </location>
</feature>
<dbReference type="InterPro" id="IPR011701">
    <property type="entry name" value="MFS"/>
</dbReference>
<dbReference type="GO" id="GO:0022857">
    <property type="term" value="F:transmembrane transporter activity"/>
    <property type="evidence" value="ECO:0007669"/>
    <property type="project" value="InterPro"/>
</dbReference>
<feature type="transmembrane region" description="Helical" evidence="5">
    <location>
        <begin position="109"/>
        <end position="126"/>
    </location>
</feature>
<keyword evidence="2 5" id="KW-0812">Transmembrane</keyword>
<sequence length="416" mass="45339">MSKERVFTRYQVFMIAILAFIQFTVILDFMVLSPLGAILIPEMNISTAQFGWVVSGYAFSAGVSGILAAGFADKFDRKKLLMFFYTGFLIGTAFCAMANSYWFLLMARIFTGIFGGVIGSIGYAIITDIFELKVRGRVMGFTQMAFAASQILGLPIGLYLANNFGWHSSFWMIVIVGVFAGIVMVWKMRPITAHLAESQGQKAVRHLINTVSNPDYVKVFLSTILLATGGFMLMPFGSTYSTNNLGLRLEDLPLLYGITGVFTIFFGPLLGKLADRIGKLKVFVFGSILGMILVGIYCNLGVTPFWIILALNVILFLGINARMIASSALITAVPDMKDRGAFMSINSSVSQVSGGIASAVAGMIVFQQPDGFVENYPELGWVVIASMVISAGLMFVINNLVEKRSQKNSESPVITV</sequence>
<evidence type="ECO:0000256" key="1">
    <source>
        <dbReference type="ARBA" id="ARBA00004141"/>
    </source>
</evidence>
<dbReference type="STRING" id="1605367.AFM12_15630"/>
<protein>
    <submittedName>
        <fullName evidence="7">MFS transporter</fullName>
    </submittedName>
</protein>
<evidence type="ECO:0000313" key="8">
    <source>
        <dbReference type="Proteomes" id="UP000050454"/>
    </source>
</evidence>
<evidence type="ECO:0000256" key="2">
    <source>
        <dbReference type="ARBA" id="ARBA00022692"/>
    </source>
</evidence>
<feature type="transmembrane region" description="Helical" evidence="5">
    <location>
        <begin position="282"/>
        <end position="302"/>
    </location>
</feature>
<comment type="subcellular location">
    <subcellularLocation>
        <location evidence="1">Membrane</location>
        <topology evidence="1">Multi-pass membrane protein</topology>
    </subcellularLocation>
</comment>
<organism evidence="7 8">
    <name type="scientific">Jiulongibacter sediminis</name>
    <dbReference type="NCBI Taxonomy" id="1605367"/>
    <lineage>
        <taxon>Bacteria</taxon>
        <taxon>Pseudomonadati</taxon>
        <taxon>Bacteroidota</taxon>
        <taxon>Cytophagia</taxon>
        <taxon>Cytophagales</taxon>
        <taxon>Leadbetterellaceae</taxon>
        <taxon>Jiulongibacter</taxon>
    </lineage>
</organism>
<evidence type="ECO:0000256" key="5">
    <source>
        <dbReference type="SAM" id="Phobius"/>
    </source>
</evidence>
<dbReference type="AlphaFoldDB" id="A0A0P7C1P0"/>
<evidence type="ECO:0000256" key="3">
    <source>
        <dbReference type="ARBA" id="ARBA00022989"/>
    </source>
</evidence>
<dbReference type="Gene3D" id="1.20.1250.20">
    <property type="entry name" value="MFS general substrate transporter like domains"/>
    <property type="match status" value="1"/>
</dbReference>
<comment type="caution">
    <text evidence="7">The sequence shown here is derived from an EMBL/GenBank/DDBJ whole genome shotgun (WGS) entry which is preliminary data.</text>
</comment>
<dbReference type="Pfam" id="PF07690">
    <property type="entry name" value="MFS_1"/>
    <property type="match status" value="1"/>
</dbReference>
<dbReference type="PATRIC" id="fig|1605367.3.peg.551"/>
<feature type="transmembrane region" description="Helical" evidence="5">
    <location>
        <begin position="138"/>
        <end position="160"/>
    </location>
</feature>
<dbReference type="SUPFAM" id="SSF103473">
    <property type="entry name" value="MFS general substrate transporter"/>
    <property type="match status" value="1"/>
</dbReference>
<dbReference type="GO" id="GO:0016020">
    <property type="term" value="C:membrane"/>
    <property type="evidence" value="ECO:0007669"/>
    <property type="project" value="UniProtKB-SubCell"/>
</dbReference>
<dbReference type="InterPro" id="IPR036259">
    <property type="entry name" value="MFS_trans_sf"/>
</dbReference>
<feature type="domain" description="Major facilitator superfamily (MFS) profile" evidence="6">
    <location>
        <begin position="14"/>
        <end position="404"/>
    </location>
</feature>
<dbReference type="OrthoDB" id="9812221at2"/>
<evidence type="ECO:0000313" key="7">
    <source>
        <dbReference type="EMBL" id="KPM47230.1"/>
    </source>
</evidence>
<dbReference type="CDD" id="cd17324">
    <property type="entry name" value="MFS_NepI_like"/>
    <property type="match status" value="1"/>
</dbReference>
<feature type="transmembrane region" description="Helical" evidence="5">
    <location>
        <begin position="254"/>
        <end position="270"/>
    </location>
</feature>
<evidence type="ECO:0000259" key="6">
    <source>
        <dbReference type="PROSITE" id="PS50850"/>
    </source>
</evidence>
<feature type="transmembrane region" description="Helical" evidence="5">
    <location>
        <begin position="12"/>
        <end position="40"/>
    </location>
</feature>
<gene>
    <name evidence="7" type="ORF">AFM12_15630</name>
</gene>
<reference evidence="7 8" key="1">
    <citation type="submission" date="2015-07" db="EMBL/GenBank/DDBJ databases">
        <title>The draft genome sequence of Leadbetterella sp. JN14-9.</title>
        <authorList>
            <person name="Liu Y."/>
            <person name="Du J."/>
            <person name="Shao Z."/>
        </authorList>
    </citation>
    <scope>NUCLEOTIDE SEQUENCE [LARGE SCALE GENOMIC DNA]</scope>
    <source>
        <strain evidence="7 8">JN14-9</strain>
    </source>
</reference>
<feature type="transmembrane region" description="Helical" evidence="5">
    <location>
        <begin position="308"/>
        <end position="333"/>
    </location>
</feature>
<feature type="transmembrane region" description="Helical" evidence="5">
    <location>
        <begin position="379"/>
        <end position="401"/>
    </location>
</feature>
<feature type="transmembrane region" description="Helical" evidence="5">
    <location>
        <begin position="216"/>
        <end position="234"/>
    </location>
</feature>
<feature type="transmembrane region" description="Helical" evidence="5">
    <location>
        <begin position="52"/>
        <end position="71"/>
    </location>
</feature>
<name>A0A0P7C1P0_9BACT</name>
<keyword evidence="4 5" id="KW-0472">Membrane</keyword>